<keyword evidence="13" id="KW-1185">Reference proteome</keyword>
<dbReference type="EMBL" id="QWEG01000006">
    <property type="protein sequence ID" value="RHW40793.1"/>
    <property type="molecule type" value="Genomic_DNA"/>
</dbReference>
<evidence type="ECO:0000256" key="7">
    <source>
        <dbReference type="ARBA" id="ARBA00022840"/>
    </source>
</evidence>
<keyword evidence="4" id="KW-0808">Transferase</keyword>
<comment type="caution">
    <text evidence="12">The sequence shown here is derived from an EMBL/GenBank/DDBJ whole genome shotgun (WGS) entry which is preliminary data.</text>
</comment>
<feature type="domain" description="DAGKc" evidence="11">
    <location>
        <begin position="1"/>
        <end position="138"/>
    </location>
</feature>
<evidence type="ECO:0000256" key="10">
    <source>
        <dbReference type="ARBA" id="ARBA00023264"/>
    </source>
</evidence>
<evidence type="ECO:0000313" key="12">
    <source>
        <dbReference type="EMBL" id="RHW40793.1"/>
    </source>
</evidence>
<evidence type="ECO:0000256" key="9">
    <source>
        <dbReference type="ARBA" id="ARBA00023209"/>
    </source>
</evidence>
<dbReference type="InterPro" id="IPR050187">
    <property type="entry name" value="Lipid_Phosphate_FormReg"/>
</dbReference>
<dbReference type="PROSITE" id="PS50146">
    <property type="entry name" value="DAGK"/>
    <property type="match status" value="1"/>
</dbReference>
<gene>
    <name evidence="12" type="ORF">D1B31_11435</name>
</gene>
<dbReference type="Pfam" id="PF19279">
    <property type="entry name" value="YegS_C"/>
    <property type="match status" value="1"/>
</dbReference>
<dbReference type="Proteomes" id="UP000284416">
    <property type="component" value="Unassembled WGS sequence"/>
</dbReference>
<dbReference type="InterPro" id="IPR045540">
    <property type="entry name" value="YegS/DAGK_C"/>
</dbReference>
<proteinExistence type="inferred from homology"/>
<evidence type="ECO:0000256" key="8">
    <source>
        <dbReference type="ARBA" id="ARBA00023098"/>
    </source>
</evidence>
<dbReference type="GO" id="GO:0016301">
    <property type="term" value="F:kinase activity"/>
    <property type="evidence" value="ECO:0007669"/>
    <property type="project" value="UniProtKB-KW"/>
</dbReference>
<comment type="similarity">
    <text evidence="2">Belongs to the diacylglycerol/lipid kinase family.</text>
</comment>
<dbReference type="InterPro" id="IPR005218">
    <property type="entry name" value="Diacylglycerol/lipid_kinase"/>
</dbReference>
<evidence type="ECO:0000256" key="1">
    <source>
        <dbReference type="ARBA" id="ARBA00001946"/>
    </source>
</evidence>
<evidence type="ECO:0000256" key="2">
    <source>
        <dbReference type="ARBA" id="ARBA00005983"/>
    </source>
</evidence>
<dbReference type="PANTHER" id="PTHR12358:SF54">
    <property type="entry name" value="SPHINGOSINE KINASE RELATED PROTEIN"/>
    <property type="match status" value="1"/>
</dbReference>
<dbReference type="Gene3D" id="3.40.50.10330">
    <property type="entry name" value="Probable inorganic polyphosphate/atp-NAD kinase, domain 1"/>
    <property type="match status" value="1"/>
</dbReference>
<evidence type="ECO:0000313" key="13">
    <source>
        <dbReference type="Proteomes" id="UP000284416"/>
    </source>
</evidence>
<name>A0A417YUD7_9BACI</name>
<evidence type="ECO:0000256" key="5">
    <source>
        <dbReference type="ARBA" id="ARBA00022741"/>
    </source>
</evidence>
<accession>A0A417YUD7</accession>
<dbReference type="InterPro" id="IPR001206">
    <property type="entry name" value="Diacylglycerol_kinase_cat_dom"/>
</dbReference>
<dbReference type="GO" id="GO:0008654">
    <property type="term" value="P:phospholipid biosynthetic process"/>
    <property type="evidence" value="ECO:0007669"/>
    <property type="project" value="UniProtKB-KW"/>
</dbReference>
<keyword evidence="3" id="KW-0444">Lipid biosynthesis</keyword>
<evidence type="ECO:0000256" key="4">
    <source>
        <dbReference type="ARBA" id="ARBA00022679"/>
    </source>
</evidence>
<dbReference type="Gene3D" id="2.60.200.40">
    <property type="match status" value="1"/>
</dbReference>
<dbReference type="AlphaFoldDB" id="A0A417YUD7"/>
<keyword evidence="5" id="KW-0547">Nucleotide-binding</keyword>
<dbReference type="GO" id="GO:0005524">
    <property type="term" value="F:ATP binding"/>
    <property type="evidence" value="ECO:0007669"/>
    <property type="project" value="UniProtKB-KW"/>
</dbReference>
<keyword evidence="6 12" id="KW-0418">Kinase</keyword>
<dbReference type="SMART" id="SM00046">
    <property type="entry name" value="DAGKc"/>
    <property type="match status" value="1"/>
</dbReference>
<evidence type="ECO:0000259" key="11">
    <source>
        <dbReference type="PROSITE" id="PS50146"/>
    </source>
</evidence>
<evidence type="ECO:0000256" key="6">
    <source>
        <dbReference type="ARBA" id="ARBA00022777"/>
    </source>
</evidence>
<reference evidence="12 13" key="1">
    <citation type="journal article" date="2017" name="Int. J. Syst. Evol. Microbiol.">
        <title>Bacillus notoginsengisoli sp. nov., a novel bacterium isolated from the rhizosphere of Panax notoginseng.</title>
        <authorList>
            <person name="Zhang M.Y."/>
            <person name="Cheng J."/>
            <person name="Cai Y."/>
            <person name="Zhang T.Y."/>
            <person name="Wu Y.Y."/>
            <person name="Manikprabhu D."/>
            <person name="Li W.J."/>
            <person name="Zhang Y.X."/>
        </authorList>
    </citation>
    <scope>NUCLEOTIDE SEQUENCE [LARGE SCALE GENOMIC DNA]</scope>
    <source>
        <strain evidence="12 13">JCM 30743</strain>
    </source>
</reference>
<keyword evidence="9" id="KW-0594">Phospholipid biosynthesis</keyword>
<evidence type="ECO:0000256" key="3">
    <source>
        <dbReference type="ARBA" id="ARBA00022516"/>
    </source>
</evidence>
<keyword evidence="7" id="KW-0067">ATP-binding</keyword>
<dbReference type="InterPro" id="IPR017438">
    <property type="entry name" value="ATP-NAD_kinase_N"/>
</dbReference>
<dbReference type="InterPro" id="IPR016064">
    <property type="entry name" value="NAD/diacylglycerol_kinase_sf"/>
</dbReference>
<dbReference type="NCBIfam" id="TIGR00147">
    <property type="entry name" value="YegS/Rv2252/BmrU family lipid kinase"/>
    <property type="match status" value="1"/>
</dbReference>
<dbReference type="SUPFAM" id="SSF111331">
    <property type="entry name" value="NAD kinase/diacylglycerol kinase-like"/>
    <property type="match status" value="1"/>
</dbReference>
<comment type="cofactor">
    <cofactor evidence="1">
        <name>Mg(2+)</name>
        <dbReference type="ChEBI" id="CHEBI:18420"/>
    </cofactor>
</comment>
<organism evidence="12 13">
    <name type="scientific">Neobacillus notoginsengisoli</name>
    <dbReference type="NCBI Taxonomy" id="1578198"/>
    <lineage>
        <taxon>Bacteria</taxon>
        <taxon>Bacillati</taxon>
        <taxon>Bacillota</taxon>
        <taxon>Bacilli</taxon>
        <taxon>Bacillales</taxon>
        <taxon>Bacillaceae</taxon>
        <taxon>Neobacillus</taxon>
    </lineage>
</organism>
<dbReference type="Pfam" id="PF00781">
    <property type="entry name" value="DAGK_cat"/>
    <property type="match status" value="1"/>
</dbReference>
<protein>
    <submittedName>
        <fullName evidence="12">Diacylglycerol kinase family lipid kinase</fullName>
    </submittedName>
</protein>
<sequence>MAMKKIYFIVNPKAGNGKCQRVWESVEKKLAELQVSYEAFFTHDQGHATELARKAAKLAGGRQAIIAAVGGDGTAHEVLNGIENRENIAFAFIAGGSGNDFSRGFQLPARPIDALEEILGLAETDPAYADCGSISIKGGSRLFINSAGIGFDALVSKKANETGMKGIFNRLSLGKLVYVYVLLKELFTYERGTVEVTADGLRHIFDETWFVTVSNQPFYGGGMIISPEAVPDDGELNITVVHKLSKVRLLLVFMSVFSGKHIYFKEVHTFKGREISFDSSPLLHIHADGEYLGRSSWGKIKAVPGRTRILSKKLLKKDLQMGGEANG</sequence>
<keyword evidence="10" id="KW-1208">Phospholipid metabolism</keyword>
<keyword evidence="8" id="KW-0443">Lipid metabolism</keyword>
<dbReference type="PANTHER" id="PTHR12358">
    <property type="entry name" value="SPHINGOSINE KINASE"/>
    <property type="match status" value="1"/>
</dbReference>